<dbReference type="Gene3D" id="3.40.50.1240">
    <property type="entry name" value="Phosphoglycerate mutase-like"/>
    <property type="match status" value="1"/>
</dbReference>
<dbReference type="GO" id="GO:0004619">
    <property type="term" value="F:phosphoglycerate mutase activity"/>
    <property type="evidence" value="ECO:0007669"/>
    <property type="project" value="UniProtKB-EC"/>
</dbReference>
<dbReference type="SUPFAM" id="SSF53254">
    <property type="entry name" value="Phosphoglycerate mutase-like"/>
    <property type="match status" value="1"/>
</dbReference>
<dbReference type="GO" id="GO:0006096">
    <property type="term" value="P:glycolytic process"/>
    <property type="evidence" value="ECO:0007669"/>
    <property type="project" value="UniProtKB-KW"/>
</dbReference>
<evidence type="ECO:0000256" key="1">
    <source>
        <dbReference type="ARBA" id="ARBA00006717"/>
    </source>
</evidence>
<gene>
    <name evidence="7" type="ORF">SAMN05446037_102035</name>
</gene>
<evidence type="ECO:0000313" key="8">
    <source>
        <dbReference type="Proteomes" id="UP000198304"/>
    </source>
</evidence>
<dbReference type="EC" id="5.4.2.11" evidence="2"/>
<feature type="binding site" evidence="6">
    <location>
        <position position="58"/>
    </location>
    <ligand>
        <name>substrate</name>
    </ligand>
</feature>
<accession>A0A239H921</accession>
<keyword evidence="4" id="KW-0413">Isomerase</keyword>
<dbReference type="InterPro" id="IPR029033">
    <property type="entry name" value="His_PPase_superfam"/>
</dbReference>
<evidence type="ECO:0000256" key="5">
    <source>
        <dbReference type="PIRSR" id="PIRSR613078-1"/>
    </source>
</evidence>
<keyword evidence="3" id="KW-0324">Glycolysis</keyword>
<dbReference type="InterPro" id="IPR013078">
    <property type="entry name" value="His_Pase_superF_clade-1"/>
</dbReference>
<dbReference type="Proteomes" id="UP000198304">
    <property type="component" value="Unassembled WGS sequence"/>
</dbReference>
<feature type="active site" description="Tele-phosphohistidine intermediate" evidence="5">
    <location>
        <position position="9"/>
    </location>
</feature>
<dbReference type="AlphaFoldDB" id="A0A239H921"/>
<evidence type="ECO:0000256" key="2">
    <source>
        <dbReference type="ARBA" id="ARBA00012028"/>
    </source>
</evidence>
<dbReference type="CDD" id="cd07067">
    <property type="entry name" value="HP_PGM_like"/>
    <property type="match status" value="1"/>
</dbReference>
<evidence type="ECO:0000256" key="6">
    <source>
        <dbReference type="PIRSR" id="PIRSR613078-2"/>
    </source>
</evidence>
<dbReference type="InterPro" id="IPR005952">
    <property type="entry name" value="Phosphogly_mut1"/>
</dbReference>
<dbReference type="OrthoDB" id="7925971at2"/>
<reference evidence="8" key="1">
    <citation type="submission" date="2017-06" db="EMBL/GenBank/DDBJ databases">
        <authorList>
            <person name="Varghese N."/>
            <person name="Submissions S."/>
        </authorList>
    </citation>
    <scope>NUCLEOTIDE SEQUENCE [LARGE SCALE GENOMIC DNA]</scope>
    <source>
        <strain evidence="8">SCA</strain>
    </source>
</reference>
<name>A0A239H921_9FIRM</name>
<dbReference type="PANTHER" id="PTHR11931">
    <property type="entry name" value="PHOSPHOGLYCERATE MUTASE"/>
    <property type="match status" value="1"/>
</dbReference>
<evidence type="ECO:0000256" key="4">
    <source>
        <dbReference type="ARBA" id="ARBA00023235"/>
    </source>
</evidence>
<protein>
    <recommendedName>
        <fullName evidence="2">phosphoglycerate mutase (2,3-diphosphoglycerate-dependent)</fullName>
        <ecNumber evidence="2">5.4.2.11</ecNumber>
    </recommendedName>
</protein>
<dbReference type="PROSITE" id="PS00175">
    <property type="entry name" value="PG_MUTASE"/>
    <property type="match status" value="1"/>
</dbReference>
<comment type="similarity">
    <text evidence="1">Belongs to the phosphoglycerate mutase family. BPG-dependent PGAM subfamily.</text>
</comment>
<evidence type="ECO:0000256" key="3">
    <source>
        <dbReference type="ARBA" id="ARBA00023152"/>
    </source>
</evidence>
<dbReference type="SMART" id="SM00855">
    <property type="entry name" value="PGAM"/>
    <property type="match status" value="1"/>
</dbReference>
<feature type="binding site" evidence="6">
    <location>
        <begin position="8"/>
        <end position="15"/>
    </location>
    <ligand>
        <name>substrate</name>
    </ligand>
</feature>
<organism evidence="7 8">
    <name type="scientific">Anaerovirgula multivorans</name>
    <dbReference type="NCBI Taxonomy" id="312168"/>
    <lineage>
        <taxon>Bacteria</taxon>
        <taxon>Bacillati</taxon>
        <taxon>Bacillota</taxon>
        <taxon>Clostridia</taxon>
        <taxon>Peptostreptococcales</taxon>
        <taxon>Natronincolaceae</taxon>
        <taxon>Anaerovirgula</taxon>
    </lineage>
</organism>
<dbReference type="EMBL" id="FZOJ01000020">
    <property type="protein sequence ID" value="SNS76754.1"/>
    <property type="molecule type" value="Genomic_DNA"/>
</dbReference>
<keyword evidence="8" id="KW-1185">Reference proteome</keyword>
<sequence>MTKLYLVRHGETNENRNSRFCGWIDVPLNDTGMAQAQKLEEAFENITIDVMYTSSLKRAKETAAFIKGNLQCPMHHIENLRELHFGRAEGLTIDEIKKCHPEVYEGLEKEYTKAKFPDGESLEDMHLRVTSTVDEILQQHIGKSILIVAHSGVIRSTVAHLITGNMKYHWNFKIDHCSITIIEKQGDFSVLTKLNDTSHLTNVEQAKEGNKDEGQFVL</sequence>
<feature type="active site" description="Proton donor/acceptor" evidence="5">
    <location>
        <position position="82"/>
    </location>
</feature>
<proteinExistence type="inferred from homology"/>
<evidence type="ECO:0000313" key="7">
    <source>
        <dbReference type="EMBL" id="SNS76754.1"/>
    </source>
</evidence>
<dbReference type="Pfam" id="PF00300">
    <property type="entry name" value="His_Phos_1"/>
    <property type="match status" value="1"/>
</dbReference>
<dbReference type="InterPro" id="IPR001345">
    <property type="entry name" value="PG/BPGM_mutase_AS"/>
</dbReference>
<dbReference type="RefSeq" id="WP_089284085.1">
    <property type="nucleotide sequence ID" value="NZ_FZOJ01000020.1"/>
</dbReference>